<evidence type="ECO:0000313" key="1">
    <source>
        <dbReference type="EMBL" id="KAG5376371.1"/>
    </source>
</evidence>
<evidence type="ECO:0000313" key="2">
    <source>
        <dbReference type="Proteomes" id="UP000823674"/>
    </source>
</evidence>
<comment type="caution">
    <text evidence="1">The sequence shown here is derived from an EMBL/GenBank/DDBJ whole genome shotgun (WGS) entry which is preliminary data.</text>
</comment>
<reference evidence="1 2" key="1">
    <citation type="submission" date="2021-03" db="EMBL/GenBank/DDBJ databases">
        <authorList>
            <person name="King G.J."/>
            <person name="Bancroft I."/>
            <person name="Baten A."/>
            <person name="Bloomfield J."/>
            <person name="Borpatragohain P."/>
            <person name="He Z."/>
            <person name="Irish N."/>
            <person name="Irwin J."/>
            <person name="Liu K."/>
            <person name="Mauleon R.P."/>
            <person name="Moore J."/>
            <person name="Morris R."/>
            <person name="Ostergaard L."/>
            <person name="Wang B."/>
            <person name="Wells R."/>
        </authorList>
    </citation>
    <scope>NUCLEOTIDE SEQUENCE [LARGE SCALE GENOMIC DNA]</scope>
    <source>
        <strain evidence="1">R-o-18</strain>
        <tissue evidence="1">Leaf</tissue>
    </source>
</reference>
<protein>
    <submittedName>
        <fullName evidence="1">Uncharacterized protein</fullName>
    </submittedName>
</protein>
<sequence>MNKRREAVYHCKKNKEEDVIGQKVNSSWNQSKGVKTRKSDGEIGFEEMEFSKFWAFESLTLCIKEGLPAPV</sequence>
<keyword evidence="2" id="KW-1185">Reference proteome</keyword>
<organism evidence="1 2">
    <name type="scientific">Brassica rapa subsp. trilocularis</name>
    <dbReference type="NCBI Taxonomy" id="1813537"/>
    <lineage>
        <taxon>Eukaryota</taxon>
        <taxon>Viridiplantae</taxon>
        <taxon>Streptophyta</taxon>
        <taxon>Embryophyta</taxon>
        <taxon>Tracheophyta</taxon>
        <taxon>Spermatophyta</taxon>
        <taxon>Magnoliopsida</taxon>
        <taxon>eudicotyledons</taxon>
        <taxon>Gunneridae</taxon>
        <taxon>Pentapetalae</taxon>
        <taxon>rosids</taxon>
        <taxon>malvids</taxon>
        <taxon>Brassicales</taxon>
        <taxon>Brassicaceae</taxon>
        <taxon>Brassiceae</taxon>
        <taxon>Brassica</taxon>
    </lineage>
</organism>
<dbReference type="EMBL" id="JADBGQ010000010">
    <property type="protein sequence ID" value="KAG5376371.1"/>
    <property type="molecule type" value="Genomic_DNA"/>
</dbReference>
<dbReference type="Proteomes" id="UP000823674">
    <property type="component" value="Chromosome A10"/>
</dbReference>
<accession>A0ABQ7KTH1</accession>
<proteinExistence type="predicted"/>
<name>A0ABQ7KTH1_BRACM</name>
<gene>
    <name evidence="1" type="primary">A10p023500.1_BraROA</name>
    <name evidence="1" type="ORF">IGI04_040967</name>
</gene>